<proteinExistence type="predicted"/>
<dbReference type="AlphaFoldDB" id="A0A8J2UEX7"/>
<dbReference type="EMBL" id="BMJC01000003">
    <property type="protein sequence ID" value="GGB08153.1"/>
    <property type="molecule type" value="Genomic_DNA"/>
</dbReference>
<accession>A0A8J2UEX7</accession>
<evidence type="ECO:0000313" key="1">
    <source>
        <dbReference type="EMBL" id="GGB08153.1"/>
    </source>
</evidence>
<protein>
    <submittedName>
        <fullName evidence="1">Uncharacterized protein</fullName>
    </submittedName>
</protein>
<name>A0A8J2UEX7_9BACT</name>
<gene>
    <name evidence="1" type="ORF">GCM10011511_34630</name>
</gene>
<comment type="caution">
    <text evidence="1">The sequence shown here is derived from an EMBL/GenBank/DDBJ whole genome shotgun (WGS) entry which is preliminary data.</text>
</comment>
<evidence type="ECO:0000313" key="2">
    <source>
        <dbReference type="Proteomes" id="UP000607559"/>
    </source>
</evidence>
<sequence>MNLERYELKAESSFMLFEFVSEGPKGKIPKLVEFGETNLKGLYNLAFGDVDTATGMINDSIVSNNNDSEKVLATVVATVYAFTDKYPDAWIYATGSTKSRTRLYRIGLTKYIVQIEEDFDLYGQKMEEWELFKKGVEYSAFLVKRKNV</sequence>
<dbReference type="RefSeq" id="WP_188933877.1">
    <property type="nucleotide sequence ID" value="NZ_BMJC01000003.1"/>
</dbReference>
<reference evidence="1" key="1">
    <citation type="journal article" date="2014" name="Int. J. Syst. Evol. Microbiol.">
        <title>Complete genome sequence of Corynebacterium casei LMG S-19264T (=DSM 44701T), isolated from a smear-ripened cheese.</title>
        <authorList>
            <consortium name="US DOE Joint Genome Institute (JGI-PGF)"/>
            <person name="Walter F."/>
            <person name="Albersmeier A."/>
            <person name="Kalinowski J."/>
            <person name="Ruckert C."/>
        </authorList>
    </citation>
    <scope>NUCLEOTIDE SEQUENCE</scope>
    <source>
        <strain evidence="1">CGMCC 1.15448</strain>
    </source>
</reference>
<organism evidence="1 2">
    <name type="scientific">Puia dinghuensis</name>
    <dbReference type="NCBI Taxonomy" id="1792502"/>
    <lineage>
        <taxon>Bacteria</taxon>
        <taxon>Pseudomonadati</taxon>
        <taxon>Bacteroidota</taxon>
        <taxon>Chitinophagia</taxon>
        <taxon>Chitinophagales</taxon>
        <taxon>Chitinophagaceae</taxon>
        <taxon>Puia</taxon>
    </lineage>
</organism>
<dbReference type="InterPro" id="IPR053865">
    <property type="entry name" value="DUF6934"/>
</dbReference>
<reference evidence="1" key="2">
    <citation type="submission" date="2020-09" db="EMBL/GenBank/DDBJ databases">
        <authorList>
            <person name="Sun Q."/>
            <person name="Zhou Y."/>
        </authorList>
    </citation>
    <scope>NUCLEOTIDE SEQUENCE</scope>
    <source>
        <strain evidence="1">CGMCC 1.15448</strain>
    </source>
</reference>
<keyword evidence="2" id="KW-1185">Reference proteome</keyword>
<dbReference type="Pfam" id="PF22028">
    <property type="entry name" value="DUF6934"/>
    <property type="match status" value="1"/>
</dbReference>
<dbReference type="Proteomes" id="UP000607559">
    <property type="component" value="Unassembled WGS sequence"/>
</dbReference>